<dbReference type="EC" id="5.1.3.15" evidence="3"/>
<dbReference type="InterPro" id="IPR014718">
    <property type="entry name" value="GH-type_carb-bd"/>
</dbReference>
<keyword evidence="4" id="KW-0413">Isomerase</keyword>
<dbReference type="GO" id="GO:0047938">
    <property type="term" value="F:glucose-6-phosphate 1-epimerase activity"/>
    <property type="evidence" value="ECO:0007669"/>
    <property type="project" value="UniProtKB-EC"/>
</dbReference>
<comment type="catalytic activity">
    <reaction evidence="1">
        <text>alpha-D-glucose 6-phosphate = beta-D-glucose 6-phosphate</text>
        <dbReference type="Rhea" id="RHEA:16249"/>
        <dbReference type="ChEBI" id="CHEBI:58225"/>
        <dbReference type="ChEBI" id="CHEBI:58247"/>
        <dbReference type="EC" id="5.1.3.15"/>
    </reaction>
</comment>
<dbReference type="Proteomes" id="UP001438707">
    <property type="component" value="Unassembled WGS sequence"/>
</dbReference>
<evidence type="ECO:0000256" key="1">
    <source>
        <dbReference type="ARBA" id="ARBA00001096"/>
    </source>
</evidence>
<gene>
    <name evidence="5" type="ORF">WJX74_003432</name>
</gene>
<organism evidence="5 6">
    <name type="scientific">Apatococcus lobatus</name>
    <dbReference type="NCBI Taxonomy" id="904363"/>
    <lineage>
        <taxon>Eukaryota</taxon>
        <taxon>Viridiplantae</taxon>
        <taxon>Chlorophyta</taxon>
        <taxon>core chlorophytes</taxon>
        <taxon>Trebouxiophyceae</taxon>
        <taxon>Chlorellales</taxon>
        <taxon>Chlorellaceae</taxon>
        <taxon>Apatococcus</taxon>
    </lineage>
</organism>
<dbReference type="AlphaFoldDB" id="A0AAW1Q8K9"/>
<comment type="similarity">
    <text evidence="2">Belongs to the glucose-6-phosphate 1-epimerase family.</text>
</comment>
<dbReference type="Gene3D" id="2.70.98.10">
    <property type="match status" value="1"/>
</dbReference>
<accession>A0AAW1Q8K9</accession>
<dbReference type="PANTHER" id="PTHR11122">
    <property type="entry name" value="APOSPORY-ASSOCIATED PROTEIN C-RELATED"/>
    <property type="match status" value="1"/>
</dbReference>
<dbReference type="GO" id="GO:0005975">
    <property type="term" value="P:carbohydrate metabolic process"/>
    <property type="evidence" value="ECO:0007669"/>
    <property type="project" value="InterPro"/>
</dbReference>
<name>A0AAW1Q8K9_9CHLO</name>
<dbReference type="GO" id="GO:0030246">
    <property type="term" value="F:carbohydrate binding"/>
    <property type="evidence" value="ECO:0007669"/>
    <property type="project" value="InterPro"/>
</dbReference>
<dbReference type="PANTHER" id="PTHR11122:SF13">
    <property type="entry name" value="GLUCOSE-6-PHOSPHATE 1-EPIMERASE"/>
    <property type="match status" value="1"/>
</dbReference>
<comment type="caution">
    <text evidence="5">The sequence shown here is derived from an EMBL/GenBank/DDBJ whole genome shotgun (WGS) entry which is preliminary data.</text>
</comment>
<evidence type="ECO:0000256" key="4">
    <source>
        <dbReference type="ARBA" id="ARBA00023235"/>
    </source>
</evidence>
<reference evidence="5 6" key="1">
    <citation type="journal article" date="2024" name="Nat. Commun.">
        <title>Phylogenomics reveals the evolutionary origins of lichenization in chlorophyte algae.</title>
        <authorList>
            <person name="Puginier C."/>
            <person name="Libourel C."/>
            <person name="Otte J."/>
            <person name="Skaloud P."/>
            <person name="Haon M."/>
            <person name="Grisel S."/>
            <person name="Petersen M."/>
            <person name="Berrin J.G."/>
            <person name="Delaux P.M."/>
            <person name="Dal Grande F."/>
            <person name="Keller J."/>
        </authorList>
    </citation>
    <scope>NUCLEOTIDE SEQUENCE [LARGE SCALE GENOMIC DNA]</scope>
    <source>
        <strain evidence="5 6">SAG 2145</strain>
    </source>
</reference>
<sequence>MQQLQAPLLYPVAACKHQRNFSLTQPSRRSCLFKARSDRRQAQHASPRSRLHARVTAAAAPQLAEGPNGLQKVLLKNSSGGSAEVFLHGASVTSWKSDKGEELFFLTKKAIYAPPKPIRGGIPLCFPQFGPFGNIQNHGFARNSVFELSSGSEDSVTLSLTPTTDLHRTFPHDFQLLVTVKLESNSLTQTLEVENRSSEPMPLGVAFHTYFAVSDVDSVHVDLGSPGLTFLDGTQGKAQKKLDGSTVKLQEEWDAIFTGTGDTLKLVDEKAGRTITIKKDKNLPDAVVWNPWEEKANGFADMAEGEWRTFVCLEPALAASGPTQVQPGQTWTCTQVLSVS</sequence>
<evidence type="ECO:0000313" key="6">
    <source>
        <dbReference type="Proteomes" id="UP001438707"/>
    </source>
</evidence>
<evidence type="ECO:0000256" key="3">
    <source>
        <dbReference type="ARBA" id="ARBA00012083"/>
    </source>
</evidence>
<dbReference type="CDD" id="cd09020">
    <property type="entry name" value="D-hex-6-P-epi_like"/>
    <property type="match status" value="1"/>
</dbReference>
<dbReference type="InterPro" id="IPR008183">
    <property type="entry name" value="Aldose_1/G6P_1-epimerase"/>
</dbReference>
<dbReference type="Pfam" id="PF01263">
    <property type="entry name" value="Aldose_epim"/>
    <property type="match status" value="1"/>
</dbReference>
<proteinExistence type="inferred from homology"/>
<evidence type="ECO:0000313" key="5">
    <source>
        <dbReference type="EMBL" id="KAK9817321.1"/>
    </source>
</evidence>
<dbReference type="InterPro" id="IPR011013">
    <property type="entry name" value="Gal_mutarotase_sf_dom"/>
</dbReference>
<protein>
    <recommendedName>
        <fullName evidence="3">glucose-6-phosphate 1-epimerase</fullName>
        <ecNumber evidence="3">5.1.3.15</ecNumber>
    </recommendedName>
</protein>
<keyword evidence="6" id="KW-1185">Reference proteome</keyword>
<dbReference type="InterPro" id="IPR025532">
    <property type="entry name" value="G6P_1-epimerase"/>
</dbReference>
<evidence type="ECO:0000256" key="2">
    <source>
        <dbReference type="ARBA" id="ARBA00005866"/>
    </source>
</evidence>
<dbReference type="SUPFAM" id="SSF74650">
    <property type="entry name" value="Galactose mutarotase-like"/>
    <property type="match status" value="1"/>
</dbReference>
<dbReference type="GO" id="GO:0005737">
    <property type="term" value="C:cytoplasm"/>
    <property type="evidence" value="ECO:0007669"/>
    <property type="project" value="TreeGrafter"/>
</dbReference>
<dbReference type="EMBL" id="JALJOS010000075">
    <property type="protein sequence ID" value="KAK9817321.1"/>
    <property type="molecule type" value="Genomic_DNA"/>
</dbReference>